<proteinExistence type="predicted"/>
<keyword evidence="3" id="KW-1185">Reference proteome</keyword>
<accession>A0A9P4QED9</accession>
<evidence type="ECO:0000313" key="3">
    <source>
        <dbReference type="Proteomes" id="UP000799441"/>
    </source>
</evidence>
<comment type="caution">
    <text evidence="2">The sequence shown here is derived from an EMBL/GenBank/DDBJ whole genome shotgun (WGS) entry which is preliminary data.</text>
</comment>
<feature type="compositionally biased region" description="Basic and acidic residues" evidence="1">
    <location>
        <begin position="287"/>
        <end position="302"/>
    </location>
</feature>
<gene>
    <name evidence="2" type="ORF">K431DRAFT_332594</name>
</gene>
<sequence>MMLSASATADTDTRRKMLSELHQEAVAAYKIACFRAQIAHHEVRAARRNASSCETRCKAIAAELQRLDESCTALPSTEDVRHGIEPDRRYANGMATAAICVDVNTSLDLGSVTCYERSSTYASADTSITFPHIEGNHPLMPFYRETSASPCQFYPTPNAVSTLGAAKRSHGEPPATPGYVEISTKSISSVEDLSEDELALPLAYSREARFDLHGHFPGRIPVKSPTSSQLYGLKELARRFNVREHTAQFRKDSYPSDPGFADLSVQKETSACPQPFEGQMVTSPIKYEARRSDRASTRESHNQRRVNKRPARPPPTGDESLRRSTRLRRYTNRIYV</sequence>
<dbReference type="EMBL" id="MU003770">
    <property type="protein sequence ID" value="KAF2724700.1"/>
    <property type="molecule type" value="Genomic_DNA"/>
</dbReference>
<feature type="region of interest" description="Disordered" evidence="1">
    <location>
        <begin position="271"/>
        <end position="326"/>
    </location>
</feature>
<evidence type="ECO:0000256" key="1">
    <source>
        <dbReference type="SAM" id="MobiDB-lite"/>
    </source>
</evidence>
<evidence type="ECO:0000313" key="2">
    <source>
        <dbReference type="EMBL" id="KAF2724700.1"/>
    </source>
</evidence>
<dbReference type="AlphaFoldDB" id="A0A9P4QED9"/>
<protein>
    <submittedName>
        <fullName evidence="2">Uncharacterized protein</fullName>
    </submittedName>
</protein>
<reference evidence="2" key="1">
    <citation type="journal article" date="2020" name="Stud. Mycol.">
        <title>101 Dothideomycetes genomes: a test case for predicting lifestyles and emergence of pathogens.</title>
        <authorList>
            <person name="Haridas S."/>
            <person name="Albert R."/>
            <person name="Binder M."/>
            <person name="Bloem J."/>
            <person name="Labutti K."/>
            <person name="Salamov A."/>
            <person name="Andreopoulos B."/>
            <person name="Baker S."/>
            <person name="Barry K."/>
            <person name="Bills G."/>
            <person name="Bluhm B."/>
            <person name="Cannon C."/>
            <person name="Castanera R."/>
            <person name="Culley D."/>
            <person name="Daum C."/>
            <person name="Ezra D."/>
            <person name="Gonzalez J."/>
            <person name="Henrissat B."/>
            <person name="Kuo A."/>
            <person name="Liang C."/>
            <person name="Lipzen A."/>
            <person name="Lutzoni F."/>
            <person name="Magnuson J."/>
            <person name="Mondo S."/>
            <person name="Nolan M."/>
            <person name="Ohm R."/>
            <person name="Pangilinan J."/>
            <person name="Park H.-J."/>
            <person name="Ramirez L."/>
            <person name="Alfaro M."/>
            <person name="Sun H."/>
            <person name="Tritt A."/>
            <person name="Yoshinaga Y."/>
            <person name="Zwiers L.-H."/>
            <person name="Turgeon B."/>
            <person name="Goodwin S."/>
            <person name="Spatafora J."/>
            <person name="Crous P."/>
            <person name="Grigoriev I."/>
        </authorList>
    </citation>
    <scope>NUCLEOTIDE SEQUENCE</scope>
    <source>
        <strain evidence="2">CBS 116435</strain>
    </source>
</reference>
<name>A0A9P4QED9_9PEZI</name>
<dbReference type="Proteomes" id="UP000799441">
    <property type="component" value="Unassembled WGS sequence"/>
</dbReference>
<organism evidence="2 3">
    <name type="scientific">Polychaeton citri CBS 116435</name>
    <dbReference type="NCBI Taxonomy" id="1314669"/>
    <lineage>
        <taxon>Eukaryota</taxon>
        <taxon>Fungi</taxon>
        <taxon>Dikarya</taxon>
        <taxon>Ascomycota</taxon>
        <taxon>Pezizomycotina</taxon>
        <taxon>Dothideomycetes</taxon>
        <taxon>Dothideomycetidae</taxon>
        <taxon>Capnodiales</taxon>
        <taxon>Capnodiaceae</taxon>
        <taxon>Polychaeton</taxon>
    </lineage>
</organism>